<dbReference type="GO" id="GO:0032993">
    <property type="term" value="C:protein-DNA complex"/>
    <property type="evidence" value="ECO:0007669"/>
    <property type="project" value="TreeGrafter"/>
</dbReference>
<keyword evidence="3" id="KW-0805">Transcription regulation</keyword>
<evidence type="ECO:0000256" key="4">
    <source>
        <dbReference type="ARBA" id="ARBA00023125"/>
    </source>
</evidence>
<dbReference type="PROSITE" id="PS50931">
    <property type="entry name" value="HTH_LYSR"/>
    <property type="match status" value="1"/>
</dbReference>
<dbReference type="SUPFAM" id="SSF53850">
    <property type="entry name" value="Periplasmic binding protein-like II"/>
    <property type="match status" value="1"/>
</dbReference>
<dbReference type="PRINTS" id="PR00039">
    <property type="entry name" value="HTHLYSR"/>
</dbReference>
<dbReference type="Proteomes" id="UP000051913">
    <property type="component" value="Unassembled WGS sequence"/>
</dbReference>
<dbReference type="Pfam" id="PF00126">
    <property type="entry name" value="HTH_1"/>
    <property type="match status" value="1"/>
</dbReference>
<keyword evidence="5" id="KW-0010">Activator</keyword>
<keyword evidence="9" id="KW-1185">Reference proteome</keyword>
<dbReference type="CDD" id="cd08411">
    <property type="entry name" value="PBP2_OxyR"/>
    <property type="match status" value="1"/>
</dbReference>
<dbReference type="PANTHER" id="PTHR30346">
    <property type="entry name" value="TRANSCRIPTIONAL DUAL REGULATOR HCAR-RELATED"/>
    <property type="match status" value="1"/>
</dbReference>
<evidence type="ECO:0000259" key="7">
    <source>
        <dbReference type="PROSITE" id="PS50931"/>
    </source>
</evidence>
<keyword evidence="4" id="KW-0238">DNA-binding</keyword>
<dbReference type="GO" id="GO:0003677">
    <property type="term" value="F:DNA binding"/>
    <property type="evidence" value="ECO:0007669"/>
    <property type="project" value="UniProtKB-KW"/>
</dbReference>
<proteinExistence type="inferred from homology"/>
<sequence length="314" mass="34671">MITTRQLCYLDALARHQHFGRAAAECCVSQPALSMQIHELEGLLGIELIERRPGAPMFTELGIEIAQRAGVILGEVRDLTDLAQHRARVLSGTLRLGVIPTLAPYILPRLLPQLELGYPDLRLDLVEAQTKVLLADLERGALEVLLLALPLKAAAVEVFHLMRDRFLLAVPADDPLPETARVTPGEVKKRKLILLEEGHCLRDQALDYCAKGRWTVASSLSATSLATVMQMVASGYGATLVPEVAADVELRDDRVKLLRFVEPQPGRSIGLAWRRTSPRKVDFLALGQMVKDALNAPARKQCIRHERAGLRTEI</sequence>
<comment type="caution">
    <text evidence="8">The sequence shown here is derived from an EMBL/GenBank/DDBJ whole genome shotgun (WGS) entry which is preliminary data.</text>
</comment>
<feature type="domain" description="HTH lysR-type" evidence="7">
    <location>
        <begin position="2"/>
        <end position="59"/>
    </location>
</feature>
<name>A0A0R3KJQ2_9BRAD</name>
<keyword evidence="6" id="KW-0804">Transcription</keyword>
<dbReference type="Gene3D" id="1.10.10.10">
    <property type="entry name" value="Winged helix-like DNA-binding domain superfamily/Winged helix DNA-binding domain"/>
    <property type="match status" value="1"/>
</dbReference>
<dbReference type="InterPro" id="IPR036388">
    <property type="entry name" value="WH-like_DNA-bd_sf"/>
</dbReference>
<dbReference type="STRING" id="1518501.CQ10_05810"/>
<dbReference type="InterPro" id="IPR036390">
    <property type="entry name" value="WH_DNA-bd_sf"/>
</dbReference>
<accession>A0A0R3KJQ2</accession>
<comment type="similarity">
    <text evidence="2">Belongs to the LysR transcriptional regulatory family.</text>
</comment>
<evidence type="ECO:0000256" key="5">
    <source>
        <dbReference type="ARBA" id="ARBA00023159"/>
    </source>
</evidence>
<dbReference type="Gene3D" id="3.40.190.10">
    <property type="entry name" value="Periplasmic binding protein-like II"/>
    <property type="match status" value="2"/>
</dbReference>
<dbReference type="InterPro" id="IPR005119">
    <property type="entry name" value="LysR_subst-bd"/>
</dbReference>
<evidence type="ECO:0000256" key="6">
    <source>
        <dbReference type="ARBA" id="ARBA00023163"/>
    </source>
</evidence>
<comment type="function">
    <text evidence="1">NodD regulates the expression of the nodABCFE genes which encode other nodulation proteins. NodD is also a negative regulator of its own expression. Binds flavonoids as inducers.</text>
</comment>
<dbReference type="RefSeq" id="WP_057850363.1">
    <property type="nucleotide sequence ID" value="NZ_LLXX01000067.1"/>
</dbReference>
<protein>
    <submittedName>
        <fullName evidence="8">LysR family transcriptional regulator</fullName>
    </submittedName>
</protein>
<evidence type="ECO:0000313" key="8">
    <source>
        <dbReference type="EMBL" id="KRR09226.1"/>
    </source>
</evidence>
<dbReference type="OrthoDB" id="9775392at2"/>
<dbReference type="PANTHER" id="PTHR30346:SF26">
    <property type="entry name" value="HYDROGEN PEROXIDE-INDUCIBLE GENES ACTIVATOR"/>
    <property type="match status" value="1"/>
</dbReference>
<evidence type="ECO:0000256" key="3">
    <source>
        <dbReference type="ARBA" id="ARBA00023015"/>
    </source>
</evidence>
<evidence type="ECO:0000256" key="1">
    <source>
        <dbReference type="ARBA" id="ARBA00003502"/>
    </source>
</evidence>
<dbReference type="SUPFAM" id="SSF46785">
    <property type="entry name" value="Winged helix' DNA-binding domain"/>
    <property type="match status" value="1"/>
</dbReference>
<dbReference type="InterPro" id="IPR000847">
    <property type="entry name" value="LysR_HTH_N"/>
</dbReference>
<evidence type="ECO:0000256" key="2">
    <source>
        <dbReference type="ARBA" id="ARBA00009437"/>
    </source>
</evidence>
<dbReference type="AlphaFoldDB" id="A0A0R3KJQ2"/>
<gene>
    <name evidence="8" type="ORF">CP49_09615</name>
</gene>
<dbReference type="GO" id="GO:0003700">
    <property type="term" value="F:DNA-binding transcription factor activity"/>
    <property type="evidence" value="ECO:0007669"/>
    <property type="project" value="InterPro"/>
</dbReference>
<dbReference type="EMBL" id="LLXX01000067">
    <property type="protein sequence ID" value="KRR09226.1"/>
    <property type="molecule type" value="Genomic_DNA"/>
</dbReference>
<organism evidence="8 9">
    <name type="scientific">Bradyrhizobium valentinum</name>
    <dbReference type="NCBI Taxonomy" id="1518501"/>
    <lineage>
        <taxon>Bacteria</taxon>
        <taxon>Pseudomonadati</taxon>
        <taxon>Pseudomonadota</taxon>
        <taxon>Alphaproteobacteria</taxon>
        <taxon>Hyphomicrobiales</taxon>
        <taxon>Nitrobacteraceae</taxon>
        <taxon>Bradyrhizobium</taxon>
    </lineage>
</organism>
<reference evidence="8 9" key="1">
    <citation type="submission" date="2014-03" db="EMBL/GenBank/DDBJ databases">
        <title>Bradyrhizobium valentinum sp. nov., isolated from effective nodules of Lupinus mariae-josephae, a lupine endemic of basic-lime soils in Eastern Spain.</title>
        <authorList>
            <person name="Duran D."/>
            <person name="Rey L."/>
            <person name="Navarro A."/>
            <person name="Busquets A."/>
            <person name="Imperial J."/>
            <person name="Ruiz-Argueso T."/>
        </authorList>
    </citation>
    <scope>NUCLEOTIDE SEQUENCE [LARGE SCALE GENOMIC DNA]</scope>
    <source>
        <strain evidence="8 9">LmjM3</strain>
    </source>
</reference>
<evidence type="ECO:0000313" key="9">
    <source>
        <dbReference type="Proteomes" id="UP000051913"/>
    </source>
</evidence>
<dbReference type="Pfam" id="PF03466">
    <property type="entry name" value="LysR_substrate"/>
    <property type="match status" value="1"/>
</dbReference>